<evidence type="ECO:0000256" key="1">
    <source>
        <dbReference type="SAM" id="MobiDB-lite"/>
    </source>
</evidence>
<organism evidence="2 3">
    <name type="scientific">Zymoseptoria brevis</name>
    <dbReference type="NCBI Taxonomy" id="1047168"/>
    <lineage>
        <taxon>Eukaryota</taxon>
        <taxon>Fungi</taxon>
        <taxon>Dikarya</taxon>
        <taxon>Ascomycota</taxon>
        <taxon>Pezizomycotina</taxon>
        <taxon>Dothideomycetes</taxon>
        <taxon>Dothideomycetidae</taxon>
        <taxon>Mycosphaerellales</taxon>
        <taxon>Mycosphaerellaceae</taxon>
        <taxon>Zymoseptoria</taxon>
    </lineage>
</organism>
<name>A0A0F4GVY9_9PEZI</name>
<evidence type="ECO:0000313" key="3">
    <source>
        <dbReference type="Proteomes" id="UP000033647"/>
    </source>
</evidence>
<protein>
    <submittedName>
        <fullName evidence="2">Uncharacterized protein</fullName>
    </submittedName>
</protein>
<dbReference type="OrthoDB" id="3649461at2759"/>
<reference evidence="2 3" key="1">
    <citation type="submission" date="2015-03" db="EMBL/GenBank/DDBJ databases">
        <title>RNA-seq based gene annotation and comparative genomics of four Zymoseptoria species reveal species-specific pathogenicity related genes and transposable element activity.</title>
        <authorList>
            <person name="Grandaubert J."/>
            <person name="Bhattacharyya A."/>
            <person name="Stukenbrock E.H."/>
        </authorList>
    </citation>
    <scope>NUCLEOTIDE SEQUENCE [LARGE SCALE GENOMIC DNA]</scope>
    <source>
        <strain evidence="2 3">Zb18110</strain>
    </source>
</reference>
<feature type="region of interest" description="Disordered" evidence="1">
    <location>
        <begin position="301"/>
        <end position="321"/>
    </location>
</feature>
<feature type="compositionally biased region" description="Low complexity" evidence="1">
    <location>
        <begin position="211"/>
        <end position="227"/>
    </location>
</feature>
<comment type="caution">
    <text evidence="2">The sequence shown here is derived from an EMBL/GenBank/DDBJ whole genome shotgun (WGS) entry which is preliminary data.</text>
</comment>
<feature type="compositionally biased region" description="Basic and acidic residues" evidence="1">
    <location>
        <begin position="196"/>
        <end position="210"/>
    </location>
</feature>
<proteinExistence type="predicted"/>
<keyword evidence="3" id="KW-1185">Reference proteome</keyword>
<dbReference type="AlphaFoldDB" id="A0A0F4GVY9"/>
<feature type="compositionally biased region" description="Basic and acidic residues" evidence="1">
    <location>
        <begin position="228"/>
        <end position="260"/>
    </location>
</feature>
<dbReference type="EMBL" id="LAFY01000292">
    <property type="protein sequence ID" value="KJY01218.1"/>
    <property type="molecule type" value="Genomic_DNA"/>
</dbReference>
<evidence type="ECO:0000313" key="2">
    <source>
        <dbReference type="EMBL" id="KJY01218.1"/>
    </source>
</evidence>
<feature type="region of interest" description="Disordered" evidence="1">
    <location>
        <begin position="196"/>
        <end position="286"/>
    </location>
</feature>
<gene>
    <name evidence="2" type="ORF">TI39_contig300g00012</name>
</gene>
<accession>A0A0F4GVY9</accession>
<dbReference type="Proteomes" id="UP000033647">
    <property type="component" value="Unassembled WGS sequence"/>
</dbReference>
<sequence>MEELRRRCRAVESPLEGTNTDISLLFRTHMAAEILRHAGDLLARSQTTEREHIAVRDIVTVFERMRAVLLRLFADAFDFRFAVSLLKDDAQLLDGVFKEFWDIYNQVGEKCKAFVIDGTDLHKSDLIVTVEERHLHFKPEIERLDSIALLFKLIEEHWQARSCVPSVPSSATACESRQWAMKTDRKCKDLQKKFHAARDVQSEQSAKDEATSSIEQEQESTQSAEQHASGKDSDGTHTDVREGDHGNHLPKEDEQPDLRLPKSGSGIAMPTSHMTDKATIPPGSHIDPIDQAIAVPENGDISSTLAEPQSGVGQVMESEEPSDIVRKFGRSFSTVEDAVHHRGHARAVTEKAPNYSTNIQGPELSVMGEPRLGSVIRRNGHSVPRIFTGSFSELEDSIRKLRLPVSEMQRVPQTAGIHSVAVTTARTTPLSSVPPSPRMPPSPATLQRREALLERDVAFQDRIIKGDVIRSRRPSDRVPSELALNISGNSQQHDALERWLDEEVEPTVLRASRGQKKNTL</sequence>